<dbReference type="OrthoDB" id="5865120at2759"/>
<evidence type="ECO:0000313" key="2">
    <source>
        <dbReference type="Proteomes" id="UP000276776"/>
    </source>
</evidence>
<sequence>MESKDNVATERCKVDTTQPGYRKRLMRRVNEESHTQESVTSTVISKLSVHCCIANENSTQNNLNKAENMDVNDSYKTIKYSLISVN</sequence>
<keyword evidence="2" id="KW-1185">Reference proteome</keyword>
<organism evidence="3">
    <name type="scientific">Thelazia callipaeda</name>
    <name type="common">Oriental eyeworm</name>
    <name type="synonym">Parasitic nematode</name>
    <dbReference type="NCBI Taxonomy" id="103827"/>
    <lineage>
        <taxon>Eukaryota</taxon>
        <taxon>Metazoa</taxon>
        <taxon>Ecdysozoa</taxon>
        <taxon>Nematoda</taxon>
        <taxon>Chromadorea</taxon>
        <taxon>Rhabditida</taxon>
        <taxon>Spirurina</taxon>
        <taxon>Spiruromorpha</taxon>
        <taxon>Thelazioidea</taxon>
        <taxon>Thelaziidae</taxon>
        <taxon>Thelazia</taxon>
    </lineage>
</organism>
<reference evidence="1 2" key="2">
    <citation type="submission" date="2018-11" db="EMBL/GenBank/DDBJ databases">
        <authorList>
            <consortium name="Pathogen Informatics"/>
        </authorList>
    </citation>
    <scope>NUCLEOTIDE SEQUENCE [LARGE SCALE GENOMIC DNA]</scope>
</reference>
<proteinExistence type="predicted"/>
<dbReference type="Proteomes" id="UP000276776">
    <property type="component" value="Unassembled WGS sequence"/>
</dbReference>
<accession>A0A0N5CWW6</accession>
<reference evidence="3" key="1">
    <citation type="submission" date="2017-02" db="UniProtKB">
        <authorList>
            <consortium name="WormBaseParasite"/>
        </authorList>
    </citation>
    <scope>IDENTIFICATION</scope>
</reference>
<evidence type="ECO:0000313" key="3">
    <source>
        <dbReference type="WBParaSite" id="TCLT_0000485301-mRNA-1"/>
    </source>
</evidence>
<evidence type="ECO:0000313" key="1">
    <source>
        <dbReference type="EMBL" id="VDN02015.1"/>
    </source>
</evidence>
<name>A0A0N5CWW6_THECL</name>
<gene>
    <name evidence="1" type="ORF">TCLT_LOCUS4842</name>
</gene>
<protein>
    <submittedName>
        <fullName evidence="3">Ovule protein</fullName>
    </submittedName>
</protein>
<dbReference type="AlphaFoldDB" id="A0A0N5CWW6"/>
<dbReference type="EMBL" id="UYYF01004306">
    <property type="protein sequence ID" value="VDN02015.1"/>
    <property type="molecule type" value="Genomic_DNA"/>
</dbReference>
<dbReference type="WBParaSite" id="TCLT_0000485301-mRNA-1">
    <property type="protein sequence ID" value="TCLT_0000485301-mRNA-1"/>
    <property type="gene ID" value="TCLT_0000485301"/>
</dbReference>